<dbReference type="InterPro" id="IPR006664">
    <property type="entry name" value="OMP_bac"/>
</dbReference>
<keyword evidence="3" id="KW-0998">Cell outer membrane</keyword>
<reference evidence="6 7" key="1">
    <citation type="submission" date="2018-06" db="EMBL/GenBank/DDBJ databases">
        <title>Genomic Encyclopedia of Archaeal and Bacterial Type Strains, Phase II (KMG-II): from individual species to whole genera.</title>
        <authorList>
            <person name="Goeker M."/>
        </authorList>
    </citation>
    <scope>NUCLEOTIDE SEQUENCE [LARGE SCALE GENOMIC DNA]</scope>
    <source>
        <strain evidence="6 7">DSM 22009</strain>
    </source>
</reference>
<evidence type="ECO:0000256" key="3">
    <source>
        <dbReference type="ARBA" id="ARBA00023237"/>
    </source>
</evidence>
<protein>
    <submittedName>
        <fullName evidence="6">OOP family OmpA-OmpF porin</fullName>
    </submittedName>
</protein>
<name>A0A2W7NG29_9RHOB</name>
<dbReference type="GO" id="GO:0009279">
    <property type="term" value="C:cell outer membrane"/>
    <property type="evidence" value="ECO:0007669"/>
    <property type="project" value="UniProtKB-SubCell"/>
</dbReference>
<accession>A0A2W7NG29</accession>
<keyword evidence="7" id="KW-1185">Reference proteome</keyword>
<evidence type="ECO:0000259" key="5">
    <source>
        <dbReference type="PROSITE" id="PS51123"/>
    </source>
</evidence>
<evidence type="ECO:0000313" key="7">
    <source>
        <dbReference type="Proteomes" id="UP000248916"/>
    </source>
</evidence>
<dbReference type="EMBL" id="QKZL01000002">
    <property type="protein sequence ID" value="PZX18860.1"/>
    <property type="molecule type" value="Genomic_DNA"/>
</dbReference>
<comment type="subcellular location">
    <subcellularLocation>
        <location evidence="1">Cell outer membrane</location>
    </subcellularLocation>
</comment>
<dbReference type="InterPro" id="IPR050330">
    <property type="entry name" value="Bact_OuterMem_StrucFunc"/>
</dbReference>
<dbReference type="SUPFAM" id="SSF103088">
    <property type="entry name" value="OmpA-like"/>
    <property type="match status" value="1"/>
</dbReference>
<dbReference type="PANTHER" id="PTHR30329">
    <property type="entry name" value="STATOR ELEMENT OF FLAGELLAR MOTOR COMPLEX"/>
    <property type="match status" value="1"/>
</dbReference>
<dbReference type="OrthoDB" id="9792021at2"/>
<dbReference type="InterPro" id="IPR036737">
    <property type="entry name" value="OmpA-like_sf"/>
</dbReference>
<keyword evidence="2 4" id="KW-0472">Membrane</keyword>
<dbReference type="Gene3D" id="3.30.1330.60">
    <property type="entry name" value="OmpA-like domain"/>
    <property type="match status" value="1"/>
</dbReference>
<comment type="caution">
    <text evidence="6">The sequence shown here is derived from an EMBL/GenBank/DDBJ whole genome shotgun (WGS) entry which is preliminary data.</text>
</comment>
<dbReference type="PROSITE" id="PS51123">
    <property type="entry name" value="OMPA_2"/>
    <property type="match status" value="1"/>
</dbReference>
<sequence length="298" mass="31595">MPLVTASPAAATPLSLDFPAAARETVSDRAAESDIALPAGPWQIGGPPVRRAEGTILRRAWRLTDRNLTTLQILEALRRQIVAAGYEIAFECADATCGGYDFRFAANVLGAPEMYVDLGDFRYLLAERPDGTHPLSLMVSRAPGAGFVQLTEVLSRGETDIPLVSPQDTEGRATAEDLRATLMAEGHVVLDGLTFRAGAATLGDNDSPSLAALAGILKSDPGLRVVLVGHTDAQGGLDANLALSRRRAASVRQTLVERYGVSPGQLTADGIAFLAPRRSNATEEGRRANRRVEAVLSD</sequence>
<dbReference type="InterPro" id="IPR006665">
    <property type="entry name" value="OmpA-like"/>
</dbReference>
<dbReference type="Proteomes" id="UP000248916">
    <property type="component" value="Unassembled WGS sequence"/>
</dbReference>
<evidence type="ECO:0000313" key="6">
    <source>
        <dbReference type="EMBL" id="PZX18860.1"/>
    </source>
</evidence>
<dbReference type="Pfam" id="PF00691">
    <property type="entry name" value="OmpA"/>
    <property type="match status" value="1"/>
</dbReference>
<dbReference type="PANTHER" id="PTHR30329:SF21">
    <property type="entry name" value="LIPOPROTEIN YIAD-RELATED"/>
    <property type="match status" value="1"/>
</dbReference>
<proteinExistence type="predicted"/>
<gene>
    <name evidence="6" type="ORF">LX81_00553</name>
</gene>
<evidence type="ECO:0000256" key="2">
    <source>
        <dbReference type="ARBA" id="ARBA00023136"/>
    </source>
</evidence>
<feature type="domain" description="OmpA-like" evidence="5">
    <location>
        <begin position="182"/>
        <end position="298"/>
    </location>
</feature>
<dbReference type="CDD" id="cd07185">
    <property type="entry name" value="OmpA_C-like"/>
    <property type="match status" value="1"/>
</dbReference>
<dbReference type="PRINTS" id="PR01021">
    <property type="entry name" value="OMPADOMAIN"/>
</dbReference>
<evidence type="ECO:0000256" key="4">
    <source>
        <dbReference type="PROSITE-ProRule" id="PRU00473"/>
    </source>
</evidence>
<organism evidence="6 7">
    <name type="scientific">Palleronia aestuarii</name>
    <dbReference type="NCBI Taxonomy" id="568105"/>
    <lineage>
        <taxon>Bacteria</taxon>
        <taxon>Pseudomonadati</taxon>
        <taxon>Pseudomonadota</taxon>
        <taxon>Alphaproteobacteria</taxon>
        <taxon>Rhodobacterales</taxon>
        <taxon>Roseobacteraceae</taxon>
        <taxon>Palleronia</taxon>
    </lineage>
</organism>
<dbReference type="AlphaFoldDB" id="A0A2W7NG29"/>
<evidence type="ECO:0000256" key="1">
    <source>
        <dbReference type="ARBA" id="ARBA00004442"/>
    </source>
</evidence>